<dbReference type="SUPFAM" id="SSF53756">
    <property type="entry name" value="UDP-Glycosyltransferase/glycogen phosphorylase"/>
    <property type="match status" value="1"/>
</dbReference>
<dbReference type="PANTHER" id="PTHR48046">
    <property type="entry name" value="UDP-GLYCOSYLTRANSFERASE 72E1"/>
    <property type="match status" value="1"/>
</dbReference>
<protein>
    <recommendedName>
        <fullName evidence="6">Glycosyltransferase</fullName>
    </recommendedName>
</protein>
<reference evidence="4 5" key="4">
    <citation type="journal article" date="2011" name="BMC Genomics">
        <title>RNA-Seq improves annotation of protein-coding genes in the cucumber genome.</title>
        <authorList>
            <person name="Li Z."/>
            <person name="Zhang Z."/>
            <person name="Yan P."/>
            <person name="Huang S."/>
            <person name="Fei Z."/>
            <person name="Lin K."/>
        </authorList>
    </citation>
    <scope>NUCLEOTIDE SEQUENCE [LARGE SCALE GENOMIC DNA]</scope>
    <source>
        <strain evidence="5">cv. 9930</strain>
    </source>
</reference>
<dbReference type="STRING" id="3659.A0A0A0KGE4"/>
<reference evidence="4 5" key="2">
    <citation type="journal article" date="2009" name="PLoS ONE">
        <title>An integrated genetic and cytogenetic map of the cucumber genome.</title>
        <authorList>
            <person name="Ren Y."/>
            <person name="Zhang Z."/>
            <person name="Liu J."/>
            <person name="Staub J.E."/>
            <person name="Han Y."/>
            <person name="Cheng Z."/>
            <person name="Li X."/>
            <person name="Lu J."/>
            <person name="Miao H."/>
            <person name="Kang H."/>
            <person name="Xie B."/>
            <person name="Gu X."/>
            <person name="Wang X."/>
            <person name="Du Y."/>
            <person name="Jin W."/>
            <person name="Huang S."/>
        </authorList>
    </citation>
    <scope>NUCLEOTIDE SEQUENCE [LARGE SCALE GENOMIC DNA]</scope>
    <source>
        <strain evidence="5">cv. 9930</strain>
    </source>
</reference>
<dbReference type="PANTHER" id="PTHR48046:SF7">
    <property type="entry name" value="UDP-GLYCOSYLTRANSFERASE 72E1"/>
    <property type="match status" value="1"/>
</dbReference>
<evidence type="ECO:0000256" key="1">
    <source>
        <dbReference type="ARBA" id="ARBA00009995"/>
    </source>
</evidence>
<dbReference type="GO" id="GO:0047209">
    <property type="term" value="F:coniferyl-alcohol glucosyltransferase activity"/>
    <property type="evidence" value="ECO:0000318"/>
    <property type="project" value="GO_Central"/>
</dbReference>
<dbReference type="FunFam" id="3.40.50.2000:FF:000051">
    <property type="entry name" value="Glycosyltransferase"/>
    <property type="match status" value="1"/>
</dbReference>
<dbReference type="OMA" id="MAMMVHE"/>
<accession>A0A0A0KGE4</accession>
<keyword evidence="3" id="KW-0808">Transferase</keyword>
<evidence type="ECO:0000256" key="2">
    <source>
        <dbReference type="ARBA" id="ARBA00022676"/>
    </source>
</evidence>
<dbReference type="AlphaFoldDB" id="A0A0A0KGE4"/>
<organism evidence="4 5">
    <name type="scientific">Cucumis sativus</name>
    <name type="common">Cucumber</name>
    <dbReference type="NCBI Taxonomy" id="3659"/>
    <lineage>
        <taxon>Eukaryota</taxon>
        <taxon>Viridiplantae</taxon>
        <taxon>Streptophyta</taxon>
        <taxon>Embryophyta</taxon>
        <taxon>Tracheophyta</taxon>
        <taxon>Spermatophyta</taxon>
        <taxon>Magnoliopsida</taxon>
        <taxon>eudicotyledons</taxon>
        <taxon>Gunneridae</taxon>
        <taxon>Pentapetalae</taxon>
        <taxon>rosids</taxon>
        <taxon>fabids</taxon>
        <taxon>Cucurbitales</taxon>
        <taxon>Cucurbitaceae</taxon>
        <taxon>Benincaseae</taxon>
        <taxon>Cucumis</taxon>
    </lineage>
</organism>
<dbReference type="Gramene" id="KGN48805">
    <property type="protein sequence ID" value="KGN48805"/>
    <property type="gene ID" value="Csa_6G501940"/>
</dbReference>
<reference evidence="4 5" key="1">
    <citation type="journal article" date="2009" name="Nat. Genet.">
        <title>The genome of the cucumber, Cucumis sativus L.</title>
        <authorList>
            <person name="Huang S."/>
            <person name="Li R."/>
            <person name="Zhang Z."/>
            <person name="Li L."/>
            <person name="Gu X."/>
            <person name="Fan W."/>
            <person name="Lucas W.J."/>
            <person name="Wang X."/>
            <person name="Xie B."/>
            <person name="Ni P."/>
            <person name="Ren Y."/>
            <person name="Zhu H."/>
            <person name="Li J."/>
            <person name="Lin K."/>
            <person name="Jin W."/>
            <person name="Fei Z."/>
            <person name="Li G."/>
            <person name="Staub J."/>
            <person name="Kilian A."/>
            <person name="van der Vossen E.A."/>
            <person name="Wu Y."/>
            <person name="Guo J."/>
            <person name="He J."/>
            <person name="Jia Z."/>
            <person name="Ren Y."/>
            <person name="Tian G."/>
            <person name="Lu Y."/>
            <person name="Ruan J."/>
            <person name="Qian W."/>
            <person name="Wang M."/>
            <person name="Huang Q."/>
            <person name="Li B."/>
            <person name="Xuan Z."/>
            <person name="Cao J."/>
            <person name="Asan"/>
            <person name="Wu Z."/>
            <person name="Zhang J."/>
            <person name="Cai Q."/>
            <person name="Bai Y."/>
            <person name="Zhao B."/>
            <person name="Han Y."/>
            <person name="Li Y."/>
            <person name="Li X."/>
            <person name="Wang S."/>
            <person name="Shi Q."/>
            <person name="Liu S."/>
            <person name="Cho W.K."/>
            <person name="Kim J.Y."/>
            <person name="Xu Y."/>
            <person name="Heller-Uszynska K."/>
            <person name="Miao H."/>
            <person name="Cheng Z."/>
            <person name="Zhang S."/>
            <person name="Wu J."/>
            <person name="Yang Y."/>
            <person name="Kang H."/>
            <person name="Li M."/>
            <person name="Liang H."/>
            <person name="Ren X."/>
            <person name="Shi Z."/>
            <person name="Wen M."/>
            <person name="Jian M."/>
            <person name="Yang H."/>
            <person name="Zhang G."/>
            <person name="Yang Z."/>
            <person name="Chen R."/>
            <person name="Liu S."/>
            <person name="Li J."/>
            <person name="Ma L."/>
            <person name="Liu H."/>
            <person name="Zhou Y."/>
            <person name="Zhao J."/>
            <person name="Fang X."/>
            <person name="Li G."/>
            <person name="Fang L."/>
            <person name="Li Y."/>
            <person name="Liu D."/>
            <person name="Zheng H."/>
            <person name="Zhang Y."/>
            <person name="Qin N."/>
            <person name="Li Z."/>
            <person name="Yang G."/>
            <person name="Yang S."/>
            <person name="Bolund L."/>
            <person name="Kristiansen K."/>
            <person name="Zheng H."/>
            <person name="Li S."/>
            <person name="Zhang X."/>
            <person name="Yang H."/>
            <person name="Wang J."/>
            <person name="Sun R."/>
            <person name="Zhang B."/>
            <person name="Jiang S."/>
            <person name="Wang J."/>
            <person name="Du Y."/>
            <person name="Li S."/>
        </authorList>
    </citation>
    <scope>NUCLEOTIDE SEQUENCE [LARGE SCALE GENOMIC DNA]</scope>
    <source>
        <strain evidence="5">cv. 9930</strain>
    </source>
</reference>
<dbReference type="Pfam" id="PF00201">
    <property type="entry name" value="UDPGT"/>
    <property type="match status" value="1"/>
</dbReference>
<keyword evidence="5" id="KW-1185">Reference proteome</keyword>
<comment type="similarity">
    <text evidence="1">Belongs to the UDP-glycosyltransferase family.</text>
</comment>
<evidence type="ECO:0008006" key="6">
    <source>
        <dbReference type="Google" id="ProtNLM"/>
    </source>
</evidence>
<evidence type="ECO:0000256" key="3">
    <source>
        <dbReference type="ARBA" id="ARBA00022679"/>
    </source>
</evidence>
<dbReference type="EMBL" id="CM002927">
    <property type="protein sequence ID" value="KGN48805.1"/>
    <property type="molecule type" value="Genomic_DNA"/>
</dbReference>
<keyword evidence="2" id="KW-0328">Glycosyltransferase</keyword>
<dbReference type="eggNOG" id="KOG1192">
    <property type="taxonomic scope" value="Eukaryota"/>
</dbReference>
<dbReference type="InterPro" id="IPR002213">
    <property type="entry name" value="UDP_glucos_trans"/>
</dbReference>
<gene>
    <name evidence="4" type="ORF">Csa_6G501940</name>
</gene>
<reference evidence="4 5" key="3">
    <citation type="journal article" date="2010" name="BMC Genomics">
        <title>Transcriptome sequencing and comparative analysis of cucumber flowers with different sex types.</title>
        <authorList>
            <person name="Guo S."/>
            <person name="Zheng Y."/>
            <person name="Joung J.G."/>
            <person name="Liu S."/>
            <person name="Zhang Z."/>
            <person name="Crasta O.R."/>
            <person name="Sobral B.W."/>
            <person name="Xu Y."/>
            <person name="Huang S."/>
            <person name="Fei Z."/>
        </authorList>
    </citation>
    <scope>NUCLEOTIDE SEQUENCE [LARGE SCALE GENOMIC DNA]</scope>
    <source>
        <strain evidence="5">cv. 9930</strain>
    </source>
</reference>
<name>A0A0A0KGE4_CUCSA</name>
<dbReference type="Proteomes" id="UP000029981">
    <property type="component" value="Chromosome 6"/>
</dbReference>
<evidence type="ECO:0000313" key="4">
    <source>
        <dbReference type="EMBL" id="KGN48805.1"/>
    </source>
</evidence>
<dbReference type="Gene3D" id="3.40.50.2000">
    <property type="entry name" value="Glycogen Phosphorylase B"/>
    <property type="match status" value="2"/>
</dbReference>
<sequence length="480" mass="52752">MPGQESKTHVALLVSPGMGHLIPFLELANRLVLHHNLQATLFVVGTGSSSAESTLLQKPSLVNIVSLPHSLSSLDPNAPICDIIISMMTASFPFLRSSIAAVNPRPAALIVDLFGTPALSIAHELGMLGLVFMTTNAWYLSVSYLYPSFEKSMVDAHVYNHDPLVIPGCTPVRFEDTIEVFELNQEEVYVGFGRYARELGTADGILSNTWQDLEPTTLKALSEAGTLGYGKVNEVPIYPIGPLTRNGEPTLESEVLKWLDRQPDESVIYVSFGSGGTLCEEQITELAWGLELSQQRFVWVIRPPEGTESTGAFFTAGRGSSRDYWASKYLPEGFIKRTKEVGLVIPMWGPQAEILSHRSVRGFVTHCGWNSSLESIVNGVAMVTWPLYAEQKMNAALLTEEMGVAVRLRAEGQGVVERKEIEKKVRMIMEGKEGEGIRERVKELKISGGKAVTKGGSSYNSLARVASECDIFRRRRDGGY</sequence>
<dbReference type="CDD" id="cd03784">
    <property type="entry name" value="GT1_Gtf-like"/>
    <property type="match status" value="1"/>
</dbReference>
<proteinExistence type="inferred from homology"/>
<evidence type="ECO:0000313" key="5">
    <source>
        <dbReference type="Proteomes" id="UP000029981"/>
    </source>
</evidence>